<dbReference type="AlphaFoldDB" id="A0A2X1R5L9"/>
<reference evidence="2 3" key="1">
    <citation type="submission" date="2018-06" db="EMBL/GenBank/DDBJ databases">
        <authorList>
            <consortium name="Pathogen Informatics"/>
            <person name="Doyle S."/>
        </authorList>
    </citation>
    <scope>NUCLEOTIDE SEQUENCE [LARGE SCALE GENOMIC DNA]</scope>
    <source>
        <strain evidence="2 3">NCTC9601</strain>
    </source>
</reference>
<accession>A0A2X1R5L9</accession>
<dbReference type="SUPFAM" id="SSF54001">
    <property type="entry name" value="Cysteine proteinases"/>
    <property type="match status" value="1"/>
</dbReference>
<dbReference type="InterPro" id="IPR051705">
    <property type="entry name" value="Gsp_Synthetase/Amidase"/>
</dbReference>
<dbReference type="GO" id="GO:0008884">
    <property type="term" value="F:glutathionylspermidine amidase activity"/>
    <property type="evidence" value="ECO:0007669"/>
    <property type="project" value="TreeGrafter"/>
</dbReference>
<dbReference type="PANTHER" id="PTHR30094:SF0">
    <property type="entry name" value="BIFUNCTIONAL GLUTATHIONYLSPERMIDINE SYNTHETASE_AMIDASE-RELATED"/>
    <property type="match status" value="1"/>
</dbReference>
<evidence type="ECO:0000313" key="2">
    <source>
        <dbReference type="EMBL" id="SPX50716.1"/>
    </source>
</evidence>
<name>A0A2X1R5L9_KLEPN</name>
<dbReference type="EMBL" id="UASN01000001">
    <property type="protein sequence ID" value="SPX50716.1"/>
    <property type="molecule type" value="Genomic_DNA"/>
</dbReference>
<feature type="transmembrane region" description="Helical" evidence="1">
    <location>
        <begin position="28"/>
        <end position="46"/>
    </location>
</feature>
<sequence>MTRRFAATSVMSIWGINGKCVEFARRFLFLTYGFVFTDVGMAYEIFSLRFLREVVNDNILPLQAFANGSPPSAYRWFAADLAEGGRV</sequence>
<evidence type="ECO:0000256" key="1">
    <source>
        <dbReference type="SAM" id="Phobius"/>
    </source>
</evidence>
<dbReference type="Gene3D" id="3.90.1720.10">
    <property type="entry name" value="endopeptidase domain like (from Nostoc punctiforme)"/>
    <property type="match status" value="1"/>
</dbReference>
<protein>
    <submittedName>
        <fullName evidence="2">Glutathionylspermidine synthase</fullName>
    </submittedName>
</protein>
<dbReference type="PANTHER" id="PTHR30094">
    <property type="entry name" value="BIFUNCTIONAL GLUTATHIONYLSPERMIDINE SYNTHETASE/AMIDASE-RELATED"/>
    <property type="match status" value="1"/>
</dbReference>
<gene>
    <name evidence="2" type="primary">gsp_3</name>
    <name evidence="2" type="ORF">NCTC9601_00045</name>
</gene>
<evidence type="ECO:0000313" key="3">
    <source>
        <dbReference type="Proteomes" id="UP000251123"/>
    </source>
</evidence>
<dbReference type="Proteomes" id="UP000251123">
    <property type="component" value="Unassembled WGS sequence"/>
</dbReference>
<keyword evidence="1" id="KW-1133">Transmembrane helix</keyword>
<keyword evidence="1" id="KW-0472">Membrane</keyword>
<proteinExistence type="predicted"/>
<keyword evidence="1" id="KW-0812">Transmembrane</keyword>
<dbReference type="InterPro" id="IPR038765">
    <property type="entry name" value="Papain-like_cys_pep_sf"/>
</dbReference>
<dbReference type="GO" id="GO:0008885">
    <property type="term" value="F:glutathionylspermidine synthase activity"/>
    <property type="evidence" value="ECO:0007669"/>
    <property type="project" value="TreeGrafter"/>
</dbReference>
<organism evidence="2 3">
    <name type="scientific">Klebsiella pneumoniae</name>
    <dbReference type="NCBI Taxonomy" id="573"/>
    <lineage>
        <taxon>Bacteria</taxon>
        <taxon>Pseudomonadati</taxon>
        <taxon>Pseudomonadota</taxon>
        <taxon>Gammaproteobacteria</taxon>
        <taxon>Enterobacterales</taxon>
        <taxon>Enterobacteriaceae</taxon>
        <taxon>Klebsiella/Raoultella group</taxon>
        <taxon>Klebsiella</taxon>
        <taxon>Klebsiella pneumoniae complex</taxon>
    </lineage>
</organism>